<dbReference type="SUPFAM" id="SSF56235">
    <property type="entry name" value="N-terminal nucleophile aminohydrolases (Ntn hydrolases)"/>
    <property type="match status" value="1"/>
</dbReference>
<dbReference type="InterPro" id="IPR026869">
    <property type="entry name" value="EgtC-like"/>
</dbReference>
<dbReference type="CDD" id="cd01908">
    <property type="entry name" value="YafJ"/>
    <property type="match status" value="1"/>
</dbReference>
<evidence type="ECO:0000259" key="2">
    <source>
        <dbReference type="PROSITE" id="PS51278"/>
    </source>
</evidence>
<gene>
    <name evidence="3" type="ORF">B5P45_21135</name>
</gene>
<keyword evidence="4" id="KW-1185">Reference proteome</keyword>
<organism evidence="3 4">
    <name type="scientific">Phyllobacterium zundukense</name>
    <dbReference type="NCBI Taxonomy" id="1867719"/>
    <lineage>
        <taxon>Bacteria</taxon>
        <taxon>Pseudomonadati</taxon>
        <taxon>Pseudomonadota</taxon>
        <taxon>Alphaproteobacteria</taxon>
        <taxon>Hyphomicrobiales</taxon>
        <taxon>Phyllobacteriaceae</taxon>
        <taxon>Phyllobacterium</taxon>
    </lineage>
</organism>
<comment type="caution">
    <text evidence="3">The sequence shown here is derived from an EMBL/GenBank/DDBJ whole genome shotgun (WGS) entry which is preliminary data.</text>
</comment>
<dbReference type="PANTHER" id="PTHR43187:SF1">
    <property type="entry name" value="GLUTAMINE AMIDOTRANSFERASE DUG3-RELATED"/>
    <property type="match status" value="1"/>
</dbReference>
<dbReference type="PROSITE" id="PS51278">
    <property type="entry name" value="GATASE_TYPE_2"/>
    <property type="match status" value="1"/>
</dbReference>
<dbReference type="Proteomes" id="UP000232163">
    <property type="component" value="Unassembled WGS sequence"/>
</dbReference>
<keyword evidence="1 3" id="KW-0315">Glutamine amidotransferase</keyword>
<evidence type="ECO:0000313" key="3">
    <source>
        <dbReference type="EMBL" id="PIO42942.1"/>
    </source>
</evidence>
<feature type="domain" description="Glutamine amidotransferase type-2" evidence="2">
    <location>
        <begin position="2"/>
        <end position="248"/>
    </location>
</feature>
<reference evidence="4" key="1">
    <citation type="journal article" date="2017" name="Int J Environ Stud">
        <title>Does the Miocene-Pliocene relict legume Oxytropis triphylla form nitrogen-fixing nodules with a combination of bacterial strains?</title>
        <authorList>
            <person name="Safronova V."/>
            <person name="Belimov A."/>
            <person name="Sazanova A."/>
            <person name="Kuznetsova I."/>
            <person name="Popova J."/>
            <person name="Andronov E."/>
            <person name="Verkhozina A."/>
            <person name="Tikhonovich I."/>
        </authorList>
    </citation>
    <scope>NUCLEOTIDE SEQUENCE [LARGE SCALE GENOMIC DNA]</scope>
    <source>
        <strain evidence="4">Tri-38</strain>
    </source>
</reference>
<dbReference type="PANTHER" id="PTHR43187">
    <property type="entry name" value="GLUTAMINE AMIDOTRANSFERASE DUG3-RELATED"/>
    <property type="match status" value="1"/>
</dbReference>
<sequence>MCRWAAYLGPQLYLEDVIASPCHSLIAQSHDAHEAKTRTNGDGFGVAWYGERDEPGLYRDILPAWSDQNLKSLSRQIRSHLFLAHVRASTGGPTSRMNCHPFVSGKWSFMHNGQIGHFDRLRRGLEARLDDTLYAQKLGSTDSELIFLLMLQHGLDNDPAEALVGTVNAIVAEAERAGVPAFIRLTAAFSDGKHLYAVRYATDRFAPSLYTASLAASAGLCVVSEPLDGEAGNWMPVPPNSFVTVRSTKRIAIEPFMSEEKSGQLVETV</sequence>
<dbReference type="GO" id="GO:0016740">
    <property type="term" value="F:transferase activity"/>
    <property type="evidence" value="ECO:0007669"/>
    <property type="project" value="UniProtKB-KW"/>
</dbReference>
<name>A0A2N9VTX4_9HYPH</name>
<evidence type="ECO:0000256" key="1">
    <source>
        <dbReference type="ARBA" id="ARBA00022962"/>
    </source>
</evidence>
<dbReference type="Pfam" id="PF13230">
    <property type="entry name" value="GATase_4"/>
    <property type="match status" value="1"/>
</dbReference>
<accession>A0A2N9VTX4</accession>
<dbReference type="InterPro" id="IPR017932">
    <property type="entry name" value="GATase_2_dom"/>
</dbReference>
<dbReference type="EMBL" id="MZMT01000049">
    <property type="protein sequence ID" value="PIO42942.1"/>
    <property type="molecule type" value="Genomic_DNA"/>
</dbReference>
<dbReference type="RefSeq" id="WP_100000510.1">
    <property type="nucleotide sequence ID" value="NZ_CP017940.1"/>
</dbReference>
<dbReference type="KEGG" id="pht:BLM14_16965"/>
<keyword evidence="3" id="KW-0808">Transferase</keyword>
<dbReference type="AlphaFoldDB" id="A0A2N9VTX4"/>
<dbReference type="InterPro" id="IPR052373">
    <property type="entry name" value="Gamma-glu_amide_hydrolase"/>
</dbReference>
<dbReference type="OrthoDB" id="9804310at2"/>
<evidence type="ECO:0000313" key="4">
    <source>
        <dbReference type="Proteomes" id="UP000232163"/>
    </source>
</evidence>
<dbReference type="Gene3D" id="3.60.20.10">
    <property type="entry name" value="Glutamine Phosphoribosylpyrophosphate, subunit 1, domain 1"/>
    <property type="match status" value="1"/>
</dbReference>
<proteinExistence type="predicted"/>
<dbReference type="InterPro" id="IPR029055">
    <property type="entry name" value="Ntn_hydrolases_N"/>
</dbReference>
<protein>
    <submittedName>
        <fullName evidence="3">Class II glutamine amidotransferase</fullName>
    </submittedName>
</protein>